<dbReference type="Gene3D" id="1.10.575.10">
    <property type="entry name" value="P1 Nuclease"/>
    <property type="match status" value="1"/>
</dbReference>
<dbReference type="InterPro" id="IPR008947">
    <property type="entry name" value="PLipase_C/P1_nuclease_dom_sf"/>
</dbReference>
<evidence type="ECO:0000256" key="2">
    <source>
        <dbReference type="ARBA" id="ARBA00009547"/>
    </source>
</evidence>
<dbReference type="EMBL" id="JBBPBN010000015">
    <property type="protein sequence ID" value="KAK9022916.1"/>
    <property type="molecule type" value="Genomic_DNA"/>
</dbReference>
<dbReference type="EC" id="3.1.30.1" evidence="3"/>
<evidence type="ECO:0000256" key="10">
    <source>
        <dbReference type="SAM" id="SignalP"/>
    </source>
</evidence>
<dbReference type="CDD" id="cd11010">
    <property type="entry name" value="S1-P1_nuclease"/>
    <property type="match status" value="1"/>
</dbReference>
<keyword evidence="8" id="KW-1015">Disulfide bond</keyword>
<evidence type="ECO:0000256" key="4">
    <source>
        <dbReference type="ARBA" id="ARBA00022722"/>
    </source>
</evidence>
<dbReference type="Pfam" id="PF02265">
    <property type="entry name" value="S1-P1_nuclease"/>
    <property type="match status" value="1"/>
</dbReference>
<sequence>MGFGRVGRHELLWIGRLLVLMQLVHGVVGWGKDGHYAVCKIAEGYLTKDALATVRELLPDLAGGELASVCSWPDDIKWYYKWHWTSPLHYVDTPDFKCNYDYCRDCHDSYGHKNSCVTGAIFNYTKQLFSANRGYGPQLSYNLTEALMFLAHYIGDVHQPLHVGFLGDLGGNTITVRWYRRKTNLHHVWDTMIIDSALKTFYLSDLGVMIQAIQRNITDDWSNDISSWENCGHNQTVCPNLYASESVRLACKFAYRNATPGSTLEDEYFLSRLPIVEKRIAQGGIRLAAVLNHRFDLLCLAGSNAAWSLHRYSSPDDACKYDYSNKARNCHKTSQSVFFGVSINEQNQFNVRYLLALCCRLGNNRSRLASEQNPLGLVSMPREYLLVILPSISALLKSHSSLTCLGVLNSGRGREGATWTWASAPSPREDRSNRMGETQNYSYLDLTSHGNPTPNNSSTVDGCLPCTTHAFWCY</sequence>
<evidence type="ECO:0000256" key="5">
    <source>
        <dbReference type="ARBA" id="ARBA00022723"/>
    </source>
</evidence>
<comment type="similarity">
    <text evidence="2">Belongs to the nuclease type I family.</text>
</comment>
<evidence type="ECO:0000313" key="12">
    <source>
        <dbReference type="Proteomes" id="UP001396334"/>
    </source>
</evidence>
<evidence type="ECO:0000256" key="3">
    <source>
        <dbReference type="ARBA" id="ARBA00012562"/>
    </source>
</evidence>
<gene>
    <name evidence="11" type="ORF">V6N11_003152</name>
</gene>
<dbReference type="PANTHER" id="PTHR33146:SF26">
    <property type="entry name" value="ENDONUCLEASE 4"/>
    <property type="match status" value="1"/>
</dbReference>
<comment type="caution">
    <text evidence="11">The sequence shown here is derived from an EMBL/GenBank/DDBJ whole genome shotgun (WGS) entry which is preliminary data.</text>
</comment>
<feature type="signal peptide" evidence="10">
    <location>
        <begin position="1"/>
        <end position="26"/>
    </location>
</feature>
<keyword evidence="12" id="KW-1185">Reference proteome</keyword>
<evidence type="ECO:0000313" key="11">
    <source>
        <dbReference type="EMBL" id="KAK9022916.1"/>
    </source>
</evidence>
<keyword evidence="5" id="KW-0479">Metal-binding</keyword>
<evidence type="ECO:0000256" key="8">
    <source>
        <dbReference type="ARBA" id="ARBA00023157"/>
    </source>
</evidence>
<feature type="chain" id="PRO_5045319362" description="Aspergillus nuclease S1" evidence="10">
    <location>
        <begin position="27"/>
        <end position="474"/>
    </location>
</feature>
<evidence type="ECO:0000256" key="7">
    <source>
        <dbReference type="ARBA" id="ARBA00022801"/>
    </source>
</evidence>
<keyword evidence="9" id="KW-0325">Glycoprotein</keyword>
<dbReference type="InterPro" id="IPR003154">
    <property type="entry name" value="S1/P1nuclease"/>
</dbReference>
<accession>A0ABR2SCD9</accession>
<keyword evidence="6" id="KW-0255">Endonuclease</keyword>
<proteinExistence type="inferred from homology"/>
<dbReference type="Proteomes" id="UP001396334">
    <property type="component" value="Unassembled WGS sequence"/>
</dbReference>
<name>A0ABR2SCD9_9ROSI</name>
<evidence type="ECO:0000256" key="9">
    <source>
        <dbReference type="ARBA" id="ARBA00023180"/>
    </source>
</evidence>
<keyword evidence="4" id="KW-0540">Nuclease</keyword>
<reference evidence="11 12" key="1">
    <citation type="journal article" date="2024" name="G3 (Bethesda)">
        <title>Genome assembly of Hibiscus sabdariffa L. provides insights into metabolisms of medicinal natural products.</title>
        <authorList>
            <person name="Kim T."/>
        </authorList>
    </citation>
    <scope>NUCLEOTIDE SEQUENCE [LARGE SCALE GENOMIC DNA]</scope>
    <source>
        <strain evidence="11">TK-2024</strain>
        <tissue evidence="11">Old leaves</tissue>
    </source>
</reference>
<evidence type="ECO:0000256" key="1">
    <source>
        <dbReference type="ARBA" id="ARBA00000245"/>
    </source>
</evidence>
<keyword evidence="7" id="KW-0378">Hydrolase</keyword>
<keyword evidence="10" id="KW-0732">Signal</keyword>
<organism evidence="11 12">
    <name type="scientific">Hibiscus sabdariffa</name>
    <name type="common">roselle</name>
    <dbReference type="NCBI Taxonomy" id="183260"/>
    <lineage>
        <taxon>Eukaryota</taxon>
        <taxon>Viridiplantae</taxon>
        <taxon>Streptophyta</taxon>
        <taxon>Embryophyta</taxon>
        <taxon>Tracheophyta</taxon>
        <taxon>Spermatophyta</taxon>
        <taxon>Magnoliopsida</taxon>
        <taxon>eudicotyledons</taxon>
        <taxon>Gunneridae</taxon>
        <taxon>Pentapetalae</taxon>
        <taxon>rosids</taxon>
        <taxon>malvids</taxon>
        <taxon>Malvales</taxon>
        <taxon>Malvaceae</taxon>
        <taxon>Malvoideae</taxon>
        <taxon>Hibiscus</taxon>
    </lineage>
</organism>
<dbReference type="SUPFAM" id="SSF48537">
    <property type="entry name" value="Phospholipase C/P1 nuclease"/>
    <property type="match status" value="1"/>
</dbReference>
<comment type="catalytic activity">
    <reaction evidence="1">
        <text>Endonucleolytic cleavage to 5'-phosphomononucleotide and 5'-phosphooligonucleotide end-products.</text>
        <dbReference type="EC" id="3.1.30.1"/>
    </reaction>
</comment>
<dbReference type="PANTHER" id="PTHR33146">
    <property type="entry name" value="ENDONUCLEASE 4"/>
    <property type="match status" value="1"/>
</dbReference>
<protein>
    <recommendedName>
        <fullName evidence="3">Aspergillus nuclease S1</fullName>
        <ecNumber evidence="3">3.1.30.1</ecNumber>
    </recommendedName>
</protein>
<evidence type="ECO:0000256" key="6">
    <source>
        <dbReference type="ARBA" id="ARBA00022759"/>
    </source>
</evidence>